<gene>
    <name evidence="2" type="ORF">TWF102_007746</name>
</gene>
<comment type="caution">
    <text evidence="2">The sequence shown here is derived from an EMBL/GenBank/DDBJ whole genome shotgun (WGS) entry which is preliminary data.</text>
</comment>
<dbReference type="InterPro" id="IPR003615">
    <property type="entry name" value="HNH_nuc"/>
</dbReference>
<feature type="compositionally biased region" description="Basic residues" evidence="1">
    <location>
        <begin position="283"/>
        <end position="301"/>
    </location>
</feature>
<proteinExistence type="predicted"/>
<evidence type="ECO:0000256" key="1">
    <source>
        <dbReference type="SAM" id="MobiDB-lite"/>
    </source>
</evidence>
<feature type="compositionally biased region" description="Basic and acidic residues" evidence="1">
    <location>
        <begin position="327"/>
        <end position="345"/>
    </location>
</feature>
<feature type="compositionally biased region" description="Acidic residues" evidence="1">
    <location>
        <begin position="396"/>
        <end position="414"/>
    </location>
</feature>
<sequence length="455" mass="51368">MSKDDAQSPAMSKDDAQSSNPGEGEETMLARIIKYELSGLLVLRDKLPQPHGACTICLEGEKGCKISSILDVDHDERFQSFRQCGYLPDALAKPDEFENLLWTCPSCADFFDNPYPTVIILPKNLDFFVLWEHRDYERRTGEANSGGVVSPRTVPEHDDYKGLYKVYVLTNDPTTIPEKLRMRIENDERDLYTEASPTALILHAGRVLGMPMTYPKKYGMSIPVKHKLLELFVLWERQPPRLESPMSTEAAESFLRMARGESSPSPAERKGKGKNKCIVQSKKTGKAKANVKGKEKAKRARSLSSPASSGDTMKSTTKTPKSKRVKMKELTREDDRQRRRAEAQGKEYTSPASPAKWQYSFSTRSLPKLVLGERKNAARVDRPISAGPSGQKNNEVEENESGDHDEDYEEEEKDGENYKLESCEYSDDDEEGWDYGPQMTSSAIIERASKRSMKR</sequence>
<feature type="compositionally biased region" description="Acidic residues" evidence="1">
    <location>
        <begin position="424"/>
        <end position="433"/>
    </location>
</feature>
<dbReference type="Proteomes" id="UP000475325">
    <property type="component" value="Unassembled WGS sequence"/>
</dbReference>
<feature type="compositionally biased region" description="Basic and acidic residues" evidence="1">
    <location>
        <begin position="1"/>
        <end position="16"/>
    </location>
</feature>
<evidence type="ECO:0000313" key="2">
    <source>
        <dbReference type="EMBL" id="KAF3093922.1"/>
    </source>
</evidence>
<reference evidence="2 3" key="1">
    <citation type="submission" date="2019-06" db="EMBL/GenBank/DDBJ databases">
        <authorList>
            <person name="Palmer J.M."/>
        </authorList>
    </citation>
    <scope>NUCLEOTIDE SEQUENCE [LARGE SCALE GENOMIC DNA]</scope>
    <source>
        <strain evidence="2 3">TWF102</strain>
    </source>
</reference>
<evidence type="ECO:0000313" key="3">
    <source>
        <dbReference type="Proteomes" id="UP000475325"/>
    </source>
</evidence>
<dbReference type="CDD" id="cd00085">
    <property type="entry name" value="HNHc"/>
    <property type="match status" value="1"/>
</dbReference>
<name>A0A7C8JCQ1_ORBOL</name>
<feature type="compositionally biased region" description="Basic and acidic residues" evidence="1">
    <location>
        <begin position="371"/>
        <end position="382"/>
    </location>
</feature>
<feature type="region of interest" description="Disordered" evidence="1">
    <location>
        <begin position="1"/>
        <end position="23"/>
    </location>
</feature>
<organism evidence="2 3">
    <name type="scientific">Orbilia oligospora</name>
    <name type="common">Nematode-trapping fungus</name>
    <name type="synonym">Arthrobotrys oligospora</name>
    <dbReference type="NCBI Taxonomy" id="2813651"/>
    <lineage>
        <taxon>Eukaryota</taxon>
        <taxon>Fungi</taxon>
        <taxon>Dikarya</taxon>
        <taxon>Ascomycota</taxon>
        <taxon>Pezizomycotina</taxon>
        <taxon>Orbiliomycetes</taxon>
        <taxon>Orbiliales</taxon>
        <taxon>Orbiliaceae</taxon>
        <taxon>Orbilia</taxon>
    </lineage>
</organism>
<feature type="region of interest" description="Disordered" evidence="1">
    <location>
        <begin position="255"/>
        <end position="455"/>
    </location>
</feature>
<accession>A0A7C8JCQ1</accession>
<dbReference type="AlphaFoldDB" id="A0A7C8JCQ1"/>
<feature type="compositionally biased region" description="Polar residues" evidence="1">
    <location>
        <begin position="302"/>
        <end position="311"/>
    </location>
</feature>
<dbReference type="EMBL" id="WIQW01000046">
    <property type="protein sequence ID" value="KAF3093922.1"/>
    <property type="molecule type" value="Genomic_DNA"/>
</dbReference>
<protein>
    <submittedName>
        <fullName evidence="2">Uncharacterized protein</fullName>
    </submittedName>
</protein>